<dbReference type="GO" id="GO:0005743">
    <property type="term" value="C:mitochondrial inner membrane"/>
    <property type="evidence" value="ECO:0007669"/>
    <property type="project" value="UniProtKB-SubCell"/>
</dbReference>
<evidence type="ECO:0000256" key="2">
    <source>
        <dbReference type="ARBA" id="ARBA00006780"/>
    </source>
</evidence>
<dbReference type="InterPro" id="IPR012420">
    <property type="entry name" value="Cbp4"/>
</dbReference>
<evidence type="ECO:0000256" key="9">
    <source>
        <dbReference type="ARBA" id="ARBA00025413"/>
    </source>
</evidence>
<evidence type="ECO:0000256" key="10">
    <source>
        <dbReference type="SAM" id="MobiDB-lite"/>
    </source>
</evidence>
<dbReference type="OrthoDB" id="5576752at2759"/>
<keyword evidence="12" id="KW-1185">Reference proteome</keyword>
<dbReference type="EMBL" id="FMSP01000005">
    <property type="protein sequence ID" value="SCV70208.1"/>
    <property type="molecule type" value="Genomic_DNA"/>
</dbReference>
<evidence type="ECO:0000313" key="12">
    <source>
        <dbReference type="Proteomes" id="UP000198372"/>
    </source>
</evidence>
<keyword evidence="5" id="KW-1133">Transmembrane helix</keyword>
<keyword evidence="6" id="KW-0496">Mitochondrion</keyword>
<sequence>MAGRIPVGKAIFMTGLITALGYGIMAVTTPTDEQFYNSLSPDLKKKVDDARRKGGVAQANEEHLRSIQASAQDDKPVWATTDVKTKR</sequence>
<keyword evidence="7" id="KW-0472">Membrane</keyword>
<protein>
    <submittedName>
        <fullName evidence="11">BQ2448_1602 protein</fullName>
    </submittedName>
</protein>
<evidence type="ECO:0000256" key="1">
    <source>
        <dbReference type="ARBA" id="ARBA00004434"/>
    </source>
</evidence>
<dbReference type="Pfam" id="PF07960">
    <property type="entry name" value="CBP4"/>
    <property type="match status" value="1"/>
</dbReference>
<evidence type="ECO:0000256" key="6">
    <source>
        <dbReference type="ARBA" id="ARBA00023128"/>
    </source>
</evidence>
<accession>A0A238FGC9</accession>
<evidence type="ECO:0000256" key="8">
    <source>
        <dbReference type="ARBA" id="ARBA00023186"/>
    </source>
</evidence>
<comment type="subcellular location">
    <subcellularLocation>
        <location evidence="1">Mitochondrion inner membrane</location>
        <topology evidence="1">Single-pass membrane protein</topology>
    </subcellularLocation>
</comment>
<evidence type="ECO:0000256" key="7">
    <source>
        <dbReference type="ARBA" id="ARBA00023136"/>
    </source>
</evidence>
<feature type="region of interest" description="Disordered" evidence="10">
    <location>
        <begin position="51"/>
        <end position="87"/>
    </location>
</feature>
<organism evidence="11 12">
    <name type="scientific">Microbotryum intermedium</name>
    <dbReference type="NCBI Taxonomy" id="269621"/>
    <lineage>
        <taxon>Eukaryota</taxon>
        <taxon>Fungi</taxon>
        <taxon>Dikarya</taxon>
        <taxon>Basidiomycota</taxon>
        <taxon>Pucciniomycotina</taxon>
        <taxon>Microbotryomycetes</taxon>
        <taxon>Microbotryales</taxon>
        <taxon>Microbotryaceae</taxon>
        <taxon>Microbotryum</taxon>
    </lineage>
</organism>
<gene>
    <name evidence="11" type="ORF">BQ2448_1602</name>
</gene>
<dbReference type="Proteomes" id="UP000198372">
    <property type="component" value="Unassembled WGS sequence"/>
</dbReference>
<evidence type="ECO:0000256" key="5">
    <source>
        <dbReference type="ARBA" id="ARBA00022989"/>
    </source>
</evidence>
<reference evidence="12" key="1">
    <citation type="submission" date="2016-09" db="EMBL/GenBank/DDBJ databases">
        <authorList>
            <person name="Jeantristanb JTB J.-T."/>
            <person name="Ricardo R."/>
        </authorList>
    </citation>
    <scope>NUCLEOTIDE SEQUENCE [LARGE SCALE GENOMIC DNA]</scope>
</reference>
<comment type="similarity">
    <text evidence="2">Belongs to the CBP4 family.</text>
</comment>
<evidence type="ECO:0000256" key="4">
    <source>
        <dbReference type="ARBA" id="ARBA00022792"/>
    </source>
</evidence>
<dbReference type="STRING" id="269621.A0A238FGC9"/>
<evidence type="ECO:0000313" key="11">
    <source>
        <dbReference type="EMBL" id="SCV70208.1"/>
    </source>
</evidence>
<keyword evidence="4" id="KW-0999">Mitochondrion inner membrane</keyword>
<evidence type="ECO:0000256" key="3">
    <source>
        <dbReference type="ARBA" id="ARBA00022692"/>
    </source>
</evidence>
<comment type="function">
    <text evidence="9">Essential for the assembly of ubiquinol-cytochrome c reductase. It has a direct effect on the correct occurrence of the Rieske protein, core 4, core 5 and apocytochrome b.</text>
</comment>
<keyword evidence="3" id="KW-0812">Transmembrane</keyword>
<dbReference type="AlphaFoldDB" id="A0A238FGC9"/>
<name>A0A238FGC9_9BASI</name>
<proteinExistence type="inferred from homology"/>
<keyword evidence="8" id="KW-0143">Chaperone</keyword>